<sequence length="66" mass="7912">MNWHGISSSARFSLHNPNCLFSVYNSIFVLYKSHYIQYKECLCFKFMSAINCNHRVKIFLGFIQQW</sequence>
<dbReference type="Gramene" id="rna42530">
    <property type="protein sequence ID" value="RHN47881.1"/>
    <property type="gene ID" value="gene42530"/>
</dbReference>
<proteinExistence type="predicted"/>
<reference evidence="2" key="1">
    <citation type="journal article" date="2018" name="Nat. Plants">
        <title>Whole-genome landscape of Medicago truncatula symbiotic genes.</title>
        <authorList>
            <person name="Pecrix Y."/>
            <person name="Staton S.E."/>
            <person name="Sallet E."/>
            <person name="Lelandais-Briere C."/>
            <person name="Moreau S."/>
            <person name="Carrere S."/>
            <person name="Blein T."/>
            <person name="Jardinaud M.F."/>
            <person name="Latrasse D."/>
            <person name="Zouine M."/>
            <person name="Zahm M."/>
            <person name="Kreplak J."/>
            <person name="Mayjonade B."/>
            <person name="Satge C."/>
            <person name="Perez M."/>
            <person name="Cauet S."/>
            <person name="Marande W."/>
            <person name="Chantry-Darmon C."/>
            <person name="Lopez-Roques C."/>
            <person name="Bouchez O."/>
            <person name="Berard A."/>
            <person name="Debelle F."/>
            <person name="Munos S."/>
            <person name="Bendahmane A."/>
            <person name="Berges H."/>
            <person name="Niebel A."/>
            <person name="Buitink J."/>
            <person name="Frugier F."/>
            <person name="Benhamed M."/>
            <person name="Crespi M."/>
            <person name="Gouzy J."/>
            <person name="Gamas P."/>
        </authorList>
    </citation>
    <scope>NUCLEOTIDE SEQUENCE [LARGE SCALE GENOMIC DNA]</scope>
    <source>
        <strain evidence="2">cv. Jemalong A17</strain>
    </source>
</reference>
<name>A0A396H5U0_MEDTR</name>
<dbReference type="Proteomes" id="UP000265566">
    <property type="component" value="Chromosome 7"/>
</dbReference>
<evidence type="ECO:0000313" key="2">
    <source>
        <dbReference type="Proteomes" id="UP000265566"/>
    </source>
</evidence>
<dbReference type="EMBL" id="PSQE01000007">
    <property type="protein sequence ID" value="RHN47881.1"/>
    <property type="molecule type" value="Genomic_DNA"/>
</dbReference>
<comment type="caution">
    <text evidence="1">The sequence shown here is derived from an EMBL/GenBank/DDBJ whole genome shotgun (WGS) entry which is preliminary data.</text>
</comment>
<gene>
    <name evidence="1" type="ORF">MtrunA17_Chr7g0257761</name>
</gene>
<accession>A0A396H5U0</accession>
<evidence type="ECO:0000313" key="1">
    <source>
        <dbReference type="EMBL" id="RHN47881.1"/>
    </source>
</evidence>
<dbReference type="AlphaFoldDB" id="A0A396H5U0"/>
<protein>
    <submittedName>
        <fullName evidence="1">Uncharacterized protein</fullName>
    </submittedName>
</protein>
<organism evidence="1 2">
    <name type="scientific">Medicago truncatula</name>
    <name type="common">Barrel medic</name>
    <name type="synonym">Medicago tribuloides</name>
    <dbReference type="NCBI Taxonomy" id="3880"/>
    <lineage>
        <taxon>Eukaryota</taxon>
        <taxon>Viridiplantae</taxon>
        <taxon>Streptophyta</taxon>
        <taxon>Embryophyta</taxon>
        <taxon>Tracheophyta</taxon>
        <taxon>Spermatophyta</taxon>
        <taxon>Magnoliopsida</taxon>
        <taxon>eudicotyledons</taxon>
        <taxon>Gunneridae</taxon>
        <taxon>Pentapetalae</taxon>
        <taxon>rosids</taxon>
        <taxon>fabids</taxon>
        <taxon>Fabales</taxon>
        <taxon>Fabaceae</taxon>
        <taxon>Papilionoideae</taxon>
        <taxon>50 kb inversion clade</taxon>
        <taxon>NPAAA clade</taxon>
        <taxon>Hologalegina</taxon>
        <taxon>IRL clade</taxon>
        <taxon>Trifolieae</taxon>
        <taxon>Medicago</taxon>
    </lineage>
</organism>